<feature type="transmembrane region" description="Helical" evidence="5">
    <location>
        <begin position="320"/>
        <end position="343"/>
    </location>
</feature>
<dbReference type="GO" id="GO:0005886">
    <property type="term" value="C:plasma membrane"/>
    <property type="evidence" value="ECO:0007669"/>
    <property type="project" value="UniProtKB-SubCell"/>
</dbReference>
<keyword evidence="8" id="KW-1185">Reference proteome</keyword>
<dbReference type="GO" id="GO:0022857">
    <property type="term" value="F:transmembrane transporter activity"/>
    <property type="evidence" value="ECO:0007669"/>
    <property type="project" value="InterPro"/>
</dbReference>
<feature type="transmembrane region" description="Helical" evidence="5">
    <location>
        <begin position="289"/>
        <end position="308"/>
    </location>
</feature>
<dbReference type="Pfam" id="PF07690">
    <property type="entry name" value="MFS_1"/>
    <property type="match status" value="1"/>
</dbReference>
<evidence type="ECO:0000256" key="4">
    <source>
        <dbReference type="ARBA" id="ARBA00023136"/>
    </source>
</evidence>
<dbReference type="InterPro" id="IPR036259">
    <property type="entry name" value="MFS_trans_sf"/>
</dbReference>
<feature type="transmembrane region" description="Helical" evidence="5">
    <location>
        <begin position="21"/>
        <end position="44"/>
    </location>
</feature>
<gene>
    <name evidence="7" type="ORF">DV701_14020</name>
</gene>
<dbReference type="SUPFAM" id="SSF103473">
    <property type="entry name" value="MFS general substrate transporter"/>
    <property type="match status" value="1"/>
</dbReference>
<evidence type="ECO:0000256" key="3">
    <source>
        <dbReference type="ARBA" id="ARBA00022989"/>
    </source>
</evidence>
<feature type="transmembrane region" description="Helical" evidence="5">
    <location>
        <begin position="149"/>
        <end position="172"/>
    </location>
</feature>
<dbReference type="AlphaFoldDB" id="A0A345NPX5"/>
<keyword evidence="4 5" id="KW-0472">Membrane</keyword>
<dbReference type="KEGG" id="orn:DV701_14020"/>
<evidence type="ECO:0000259" key="6">
    <source>
        <dbReference type="PROSITE" id="PS50850"/>
    </source>
</evidence>
<dbReference type="PROSITE" id="PS50850">
    <property type="entry name" value="MFS"/>
    <property type="match status" value="1"/>
</dbReference>
<dbReference type="Proteomes" id="UP000253790">
    <property type="component" value="Chromosome"/>
</dbReference>
<feature type="transmembrane region" description="Helical" evidence="5">
    <location>
        <begin position="382"/>
        <end position="401"/>
    </location>
</feature>
<protein>
    <submittedName>
        <fullName evidence="7">MFS transporter</fullName>
    </submittedName>
</protein>
<sequence>MTAPDSPTGGPPPRDLPPTSIWAVPGMLALAVVSFAGFAGYAALLPVAPLWAVHGGADSAGAGLVNFVLLGATVATQFAVPALIRRVGWTLTLTLALVLLGVPAVLHVLTDELGTILLLSAVRGVGFGILTVAASAAAVLLVDPARRGAAVGAYSLALAAPNVLLMPVGGWIAEAWGFWIVFVLSGVSLLGIPATVLLARHLPERATGDPQHPEVADAPAGAATYLAVLSPTLVLLAITLAGGALITFAPQMVSVAWLATAGLFVFGLVSTVLRWRVGALADRLGSGRLAWVFVLVAVAGLLAVAWLTQQEVGLDGLLPWLLGCALLGAAYGGLQTLTMVSAFEAAGPRRVGAASAVWNAGFDAGTGLGAVLVGTVAVQHGFGTGMAISAGLVLLTLPLALRARR</sequence>
<feature type="transmembrane region" description="Helical" evidence="5">
    <location>
        <begin position="116"/>
        <end position="142"/>
    </location>
</feature>
<feature type="domain" description="Major facilitator superfamily (MFS) profile" evidence="6">
    <location>
        <begin position="26"/>
        <end position="405"/>
    </location>
</feature>
<proteinExistence type="predicted"/>
<dbReference type="InterPro" id="IPR020846">
    <property type="entry name" value="MFS_dom"/>
</dbReference>
<keyword evidence="2 5" id="KW-0812">Transmembrane</keyword>
<evidence type="ECO:0000313" key="7">
    <source>
        <dbReference type="EMBL" id="AXH97083.1"/>
    </source>
</evidence>
<accession>A0A345NPX5</accession>
<dbReference type="Gene3D" id="1.20.1250.20">
    <property type="entry name" value="MFS general substrate transporter like domains"/>
    <property type="match status" value="1"/>
</dbReference>
<feature type="transmembrane region" description="Helical" evidence="5">
    <location>
        <begin position="178"/>
        <end position="199"/>
    </location>
</feature>
<dbReference type="PANTHER" id="PTHR23527:SF1">
    <property type="entry name" value="BLL3282 PROTEIN"/>
    <property type="match status" value="1"/>
</dbReference>
<feature type="transmembrane region" description="Helical" evidence="5">
    <location>
        <begin position="91"/>
        <end position="110"/>
    </location>
</feature>
<name>A0A345NPX5_9MICO</name>
<dbReference type="PANTHER" id="PTHR23527">
    <property type="entry name" value="BLL3282 PROTEIN"/>
    <property type="match status" value="1"/>
</dbReference>
<dbReference type="OrthoDB" id="5189108at2"/>
<evidence type="ECO:0000256" key="1">
    <source>
        <dbReference type="ARBA" id="ARBA00004651"/>
    </source>
</evidence>
<dbReference type="InterPro" id="IPR052952">
    <property type="entry name" value="MFS-Transporter"/>
</dbReference>
<evidence type="ECO:0000256" key="5">
    <source>
        <dbReference type="SAM" id="Phobius"/>
    </source>
</evidence>
<comment type="subcellular location">
    <subcellularLocation>
        <location evidence="1">Cell membrane</location>
        <topology evidence="1">Multi-pass membrane protein</topology>
    </subcellularLocation>
</comment>
<dbReference type="EMBL" id="CP031229">
    <property type="protein sequence ID" value="AXH97083.1"/>
    <property type="molecule type" value="Genomic_DNA"/>
</dbReference>
<feature type="transmembrane region" description="Helical" evidence="5">
    <location>
        <begin position="355"/>
        <end position="376"/>
    </location>
</feature>
<dbReference type="InterPro" id="IPR011701">
    <property type="entry name" value="MFS"/>
</dbReference>
<evidence type="ECO:0000313" key="8">
    <source>
        <dbReference type="Proteomes" id="UP000253790"/>
    </source>
</evidence>
<feature type="transmembrane region" description="Helical" evidence="5">
    <location>
        <begin position="64"/>
        <end position="84"/>
    </location>
</feature>
<organism evidence="7 8">
    <name type="scientific">Ornithinimicrobium avium</name>
    <dbReference type="NCBI Taxonomy" id="2283195"/>
    <lineage>
        <taxon>Bacteria</taxon>
        <taxon>Bacillati</taxon>
        <taxon>Actinomycetota</taxon>
        <taxon>Actinomycetes</taxon>
        <taxon>Micrococcales</taxon>
        <taxon>Ornithinimicrobiaceae</taxon>
        <taxon>Ornithinimicrobium</taxon>
    </lineage>
</organism>
<evidence type="ECO:0000256" key="2">
    <source>
        <dbReference type="ARBA" id="ARBA00022692"/>
    </source>
</evidence>
<feature type="transmembrane region" description="Helical" evidence="5">
    <location>
        <begin position="220"/>
        <end position="249"/>
    </location>
</feature>
<keyword evidence="3 5" id="KW-1133">Transmembrane helix</keyword>
<reference evidence="7 8" key="1">
    <citation type="submission" date="2018-07" db="EMBL/GenBank/DDBJ databases">
        <title>Complete genome sequencing of Ornithinimicrobium sp. AMA3305.</title>
        <authorList>
            <person name="Bae J.-W."/>
        </authorList>
    </citation>
    <scope>NUCLEOTIDE SEQUENCE [LARGE SCALE GENOMIC DNA]</scope>
    <source>
        <strain evidence="7 8">AMA3305</strain>
    </source>
</reference>
<feature type="transmembrane region" description="Helical" evidence="5">
    <location>
        <begin position="255"/>
        <end position="277"/>
    </location>
</feature>